<reference evidence="1 2" key="1">
    <citation type="submission" date="2015-09" db="EMBL/GenBank/DDBJ databases">
        <authorList>
            <consortium name="Pathogen Informatics"/>
        </authorList>
    </citation>
    <scope>NUCLEOTIDE SEQUENCE [LARGE SCALE GENOMIC DNA]</scope>
    <source>
        <strain evidence="1 2">2789STDY5834880</strain>
    </source>
</reference>
<sequence length="35" mass="4049">MEKQQYQVTIQIMSTLILFGKMCTEKMSAMSTFSI</sequence>
<gene>
    <name evidence="1" type="ORF">ERS852494_01580</name>
</gene>
<evidence type="ECO:0000313" key="2">
    <source>
        <dbReference type="Proteomes" id="UP000095657"/>
    </source>
</evidence>
<name>A0A174KNB8_9BACE</name>
<dbReference type="EMBL" id="CZAI01000003">
    <property type="protein sequence ID" value="CUP13463.1"/>
    <property type="molecule type" value="Genomic_DNA"/>
</dbReference>
<proteinExistence type="predicted"/>
<organism evidence="1 2">
    <name type="scientific">Bacteroides caccae</name>
    <dbReference type="NCBI Taxonomy" id="47678"/>
    <lineage>
        <taxon>Bacteria</taxon>
        <taxon>Pseudomonadati</taxon>
        <taxon>Bacteroidota</taxon>
        <taxon>Bacteroidia</taxon>
        <taxon>Bacteroidales</taxon>
        <taxon>Bacteroidaceae</taxon>
        <taxon>Bacteroides</taxon>
    </lineage>
</organism>
<dbReference type="AlphaFoldDB" id="A0A174KNB8"/>
<dbReference type="STRING" id="47678.ERS852494_01580"/>
<evidence type="ECO:0000313" key="1">
    <source>
        <dbReference type="EMBL" id="CUP13463.1"/>
    </source>
</evidence>
<protein>
    <submittedName>
        <fullName evidence="1">Uncharacterized protein</fullName>
    </submittedName>
</protein>
<dbReference type="Proteomes" id="UP000095657">
    <property type="component" value="Unassembled WGS sequence"/>
</dbReference>
<accession>A0A174KNB8</accession>